<evidence type="ECO:0000313" key="4">
    <source>
        <dbReference type="EMBL" id="QBB69734.1"/>
    </source>
</evidence>
<dbReference type="Gene3D" id="3.40.50.1820">
    <property type="entry name" value="alpha/beta hydrolase"/>
    <property type="match status" value="1"/>
</dbReference>
<dbReference type="Proteomes" id="UP000291562">
    <property type="component" value="Chromosome"/>
</dbReference>
<keyword evidence="5" id="KW-1185">Reference proteome</keyword>
<feature type="domain" description="BD-FAE-like" evidence="3">
    <location>
        <begin position="50"/>
        <end position="237"/>
    </location>
</feature>
<dbReference type="AlphaFoldDB" id="A0A411HH28"/>
<protein>
    <submittedName>
        <fullName evidence="4">Alpha/beta hydrolase</fullName>
    </submittedName>
</protein>
<evidence type="ECO:0000256" key="1">
    <source>
        <dbReference type="ARBA" id="ARBA00022801"/>
    </source>
</evidence>
<dbReference type="InterPro" id="IPR049492">
    <property type="entry name" value="BD-FAE-like_dom"/>
</dbReference>
<dbReference type="OrthoDB" id="9771666at2"/>
<dbReference type="Pfam" id="PF20434">
    <property type="entry name" value="BD-FAE"/>
    <property type="match status" value="1"/>
</dbReference>
<evidence type="ECO:0000313" key="5">
    <source>
        <dbReference type="Proteomes" id="UP000291562"/>
    </source>
</evidence>
<dbReference type="EMBL" id="CP035704">
    <property type="protein sequence ID" value="QBB69734.1"/>
    <property type="molecule type" value="Genomic_DNA"/>
</dbReference>
<evidence type="ECO:0000256" key="2">
    <source>
        <dbReference type="SAM" id="SignalP"/>
    </source>
</evidence>
<dbReference type="PANTHER" id="PTHR48081">
    <property type="entry name" value="AB HYDROLASE SUPERFAMILY PROTEIN C4A8.06C"/>
    <property type="match status" value="1"/>
</dbReference>
<dbReference type="InterPro" id="IPR019826">
    <property type="entry name" value="Carboxylesterase_B_AS"/>
</dbReference>
<feature type="chain" id="PRO_5019383541" evidence="2">
    <location>
        <begin position="25"/>
        <end position="290"/>
    </location>
</feature>
<evidence type="ECO:0000259" key="3">
    <source>
        <dbReference type="Pfam" id="PF20434"/>
    </source>
</evidence>
<feature type="signal peptide" evidence="2">
    <location>
        <begin position="1"/>
        <end position="24"/>
    </location>
</feature>
<gene>
    <name evidence="4" type="ORF">ELE36_04730</name>
</gene>
<dbReference type="InterPro" id="IPR029058">
    <property type="entry name" value="AB_hydrolase_fold"/>
</dbReference>
<proteinExistence type="predicted"/>
<organism evidence="4 5">
    <name type="scientific">Pseudolysobacter antarcticus</name>
    <dbReference type="NCBI Taxonomy" id="2511995"/>
    <lineage>
        <taxon>Bacteria</taxon>
        <taxon>Pseudomonadati</taxon>
        <taxon>Pseudomonadota</taxon>
        <taxon>Gammaproteobacteria</taxon>
        <taxon>Lysobacterales</taxon>
        <taxon>Rhodanobacteraceae</taxon>
        <taxon>Pseudolysobacter</taxon>
    </lineage>
</organism>
<reference evidence="4 5" key="1">
    <citation type="submission" date="2019-01" db="EMBL/GenBank/DDBJ databases">
        <title>Pseudolysobacter antarctica gen. nov., sp. nov., isolated from Fildes Peninsula, Antarctica.</title>
        <authorList>
            <person name="Wei Z."/>
            <person name="Peng F."/>
        </authorList>
    </citation>
    <scope>NUCLEOTIDE SEQUENCE [LARGE SCALE GENOMIC DNA]</scope>
    <source>
        <strain evidence="4 5">AQ6-296</strain>
    </source>
</reference>
<dbReference type="KEGG" id="xbc:ELE36_04730"/>
<keyword evidence="1 4" id="KW-0378">Hydrolase</keyword>
<keyword evidence="2" id="KW-0732">Signal</keyword>
<dbReference type="InterPro" id="IPR050300">
    <property type="entry name" value="GDXG_lipolytic_enzyme"/>
</dbReference>
<dbReference type="PANTHER" id="PTHR48081:SF9">
    <property type="entry name" value="CARBOXYLESTERASE"/>
    <property type="match status" value="1"/>
</dbReference>
<dbReference type="PROSITE" id="PS51257">
    <property type="entry name" value="PROKAR_LIPOPROTEIN"/>
    <property type="match status" value="1"/>
</dbReference>
<dbReference type="PROSITE" id="PS00122">
    <property type="entry name" value="CARBOXYLESTERASE_B_1"/>
    <property type="match status" value="1"/>
</dbReference>
<dbReference type="SUPFAM" id="SSF53474">
    <property type="entry name" value="alpha/beta-Hydrolases"/>
    <property type="match status" value="1"/>
</dbReference>
<dbReference type="RefSeq" id="WP_129831994.1">
    <property type="nucleotide sequence ID" value="NZ_CP035704.1"/>
</dbReference>
<sequence>MRFQLRRFFLIGLLPMLCSCQSIFFGAMNAGRASTSAITRTYAPDRDLKLDIYRPASSSASTPVALFFYGGSWRYGSRSEYAFVGKALAATGILTMVVDYRTAPQPAFPGFEADAADAVRWARDHASEFGGDVQRLFLVGHSAGAHIVALLATDAHYLAADGLKPRDLAGVVGIAGPYDFLPLTDPKIIEVFGAESEWPVSQPVNFVDGDEPPFLLLHGQGDRIVWPRNSEALEKKLRAAGIAVNYLRYPSLGHFRILAGFRYPRLAPTLRDTAAFINSTPGVAASKSRQ</sequence>
<name>A0A411HH28_9GAMM</name>
<accession>A0A411HH28</accession>
<dbReference type="GO" id="GO:0016787">
    <property type="term" value="F:hydrolase activity"/>
    <property type="evidence" value="ECO:0007669"/>
    <property type="project" value="UniProtKB-KW"/>
</dbReference>